<evidence type="ECO:0000256" key="5">
    <source>
        <dbReference type="SAM" id="Phobius"/>
    </source>
</evidence>
<feature type="transmembrane region" description="Helical" evidence="5">
    <location>
        <begin position="135"/>
        <end position="155"/>
    </location>
</feature>
<feature type="transmembrane region" description="Helical" evidence="5">
    <location>
        <begin position="175"/>
        <end position="197"/>
    </location>
</feature>
<dbReference type="Pfam" id="PF00924">
    <property type="entry name" value="MS_channel_2nd"/>
    <property type="match status" value="1"/>
</dbReference>
<evidence type="ECO:0000256" key="4">
    <source>
        <dbReference type="ARBA" id="ARBA00023136"/>
    </source>
</evidence>
<dbReference type="GO" id="GO:0005886">
    <property type="term" value="C:plasma membrane"/>
    <property type="evidence" value="ECO:0007669"/>
    <property type="project" value="TreeGrafter"/>
</dbReference>
<dbReference type="Gene3D" id="2.30.30.60">
    <property type="match status" value="1"/>
</dbReference>
<evidence type="ECO:0000313" key="7">
    <source>
        <dbReference type="EMBL" id="SNV41100.1"/>
    </source>
</evidence>
<keyword evidence="8" id="KW-1185">Reference proteome</keyword>
<dbReference type="Proteomes" id="UP000215196">
    <property type="component" value="Chromosome 1"/>
</dbReference>
<keyword evidence="3 5" id="KW-1133">Transmembrane helix</keyword>
<name>A0A239X3V7_9FLAO</name>
<keyword evidence="4 5" id="KW-0472">Membrane</keyword>
<dbReference type="GO" id="GO:0008381">
    <property type="term" value="F:mechanosensitive monoatomic ion channel activity"/>
    <property type="evidence" value="ECO:0007669"/>
    <property type="project" value="InterPro"/>
</dbReference>
<dbReference type="PANTHER" id="PTHR30414">
    <property type="entry name" value="MINICONDUCTANCE MECHANOSENSITIVE CHANNEL YBDG"/>
    <property type="match status" value="1"/>
</dbReference>
<evidence type="ECO:0000256" key="2">
    <source>
        <dbReference type="ARBA" id="ARBA00022692"/>
    </source>
</evidence>
<feature type="transmembrane region" description="Helical" evidence="5">
    <location>
        <begin position="106"/>
        <end position="123"/>
    </location>
</feature>
<gene>
    <name evidence="7" type="primary">mscM</name>
    <name evidence="7" type="ORF">SAMEA4412677_00871</name>
</gene>
<proteinExistence type="predicted"/>
<dbReference type="SUPFAM" id="SSF50182">
    <property type="entry name" value="Sm-like ribonucleoproteins"/>
    <property type="match status" value="1"/>
</dbReference>
<feature type="domain" description="Mechanosensitive ion channel MscS" evidence="6">
    <location>
        <begin position="225"/>
        <end position="292"/>
    </location>
</feature>
<evidence type="ECO:0000259" key="6">
    <source>
        <dbReference type="Pfam" id="PF00924"/>
    </source>
</evidence>
<dbReference type="InterPro" id="IPR023408">
    <property type="entry name" value="MscS_beta-dom_sf"/>
</dbReference>
<dbReference type="InterPro" id="IPR010920">
    <property type="entry name" value="LSM_dom_sf"/>
</dbReference>
<organism evidence="7 8">
    <name type="scientific">Chryseobacterium taklimakanense</name>
    <dbReference type="NCBI Taxonomy" id="536441"/>
    <lineage>
        <taxon>Bacteria</taxon>
        <taxon>Pseudomonadati</taxon>
        <taxon>Bacteroidota</taxon>
        <taxon>Flavobacteriia</taxon>
        <taxon>Flavobacteriales</taxon>
        <taxon>Weeksellaceae</taxon>
        <taxon>Chryseobacterium group</taxon>
        <taxon>Chryseobacterium</taxon>
    </lineage>
</organism>
<feature type="transmembrane region" description="Helical" evidence="5">
    <location>
        <begin position="203"/>
        <end position="223"/>
    </location>
</feature>
<reference evidence="7 8" key="1">
    <citation type="submission" date="2017-06" db="EMBL/GenBank/DDBJ databases">
        <authorList>
            <consortium name="Pathogen Informatics"/>
        </authorList>
    </citation>
    <scope>NUCLEOTIDE SEQUENCE [LARGE SCALE GENOMIC DNA]</scope>
    <source>
        <strain evidence="7 8">NCTC13490</strain>
    </source>
</reference>
<dbReference type="PANTHER" id="PTHR30414:SF0">
    <property type="entry name" value="MINICONDUCTANCE MECHANOSENSITIVE CHANNEL YBDG"/>
    <property type="match status" value="1"/>
</dbReference>
<evidence type="ECO:0000313" key="8">
    <source>
        <dbReference type="Proteomes" id="UP000215196"/>
    </source>
</evidence>
<sequence length="443" mass="51151">MKNYKYWLKIANCKQLTSDFLIFAGMEKEIQQTKDFLQQVSDFIHYFVRDNVSDNWLVMVLVKLIFLGGLIYLLDFIFKTVINLIFKAFADEEKYPAIKAIYTSKITNTIAHFLVLIFASLAIKPLFEYRHPKTFPFFETLIQLGFVLVLGGLALRFLKAIKNYFFYKKDFYRIVALNAVSQTLKTIGIFIFTVIAFSVVFRISGTTILGSLGAITAVLVLVFRDTILGFMTGIHVATSKSLKVGDWIGIPKYNLEGTILEINLITTKIQNFDKTVSTIPTYDLLSTEIKNHQVMAEGNRRRIKKSIVFNINSFKFIDEELFERLKKVNLISEYLEEKASEISVERTDLKNPDFIINGRQLTNIGVFRRYALNYLKQDKDIDQNEVVLVRQLEITSQGMPLEIYCFSNRSAMEDYEEIQADIFDHLLASAKIFDLEIMQVNKI</sequence>
<protein>
    <submittedName>
        <fullName evidence="7">Miniconductance mechanosensitive channel</fullName>
    </submittedName>
</protein>
<evidence type="ECO:0000256" key="3">
    <source>
        <dbReference type="ARBA" id="ARBA00022989"/>
    </source>
</evidence>
<dbReference type="InterPro" id="IPR030192">
    <property type="entry name" value="YbdG"/>
</dbReference>
<dbReference type="KEGG" id="ctak:4412677_00871"/>
<feature type="transmembrane region" description="Helical" evidence="5">
    <location>
        <begin position="56"/>
        <end position="86"/>
    </location>
</feature>
<keyword evidence="2 5" id="KW-0812">Transmembrane</keyword>
<dbReference type="GO" id="GO:0071470">
    <property type="term" value="P:cellular response to osmotic stress"/>
    <property type="evidence" value="ECO:0007669"/>
    <property type="project" value="InterPro"/>
</dbReference>
<evidence type="ECO:0000256" key="1">
    <source>
        <dbReference type="ARBA" id="ARBA00004370"/>
    </source>
</evidence>
<comment type="subcellular location">
    <subcellularLocation>
        <location evidence="1">Membrane</location>
    </subcellularLocation>
</comment>
<dbReference type="EMBL" id="LT906465">
    <property type="protein sequence ID" value="SNV41100.1"/>
    <property type="molecule type" value="Genomic_DNA"/>
</dbReference>
<dbReference type="InterPro" id="IPR006685">
    <property type="entry name" value="MscS_channel_2nd"/>
</dbReference>
<accession>A0A239X3V7</accession>
<dbReference type="AlphaFoldDB" id="A0A239X3V7"/>